<evidence type="ECO:0000313" key="11">
    <source>
        <dbReference type="EMBL" id="QXE93188.1"/>
    </source>
</evidence>
<keyword evidence="3 10" id="KW-0716">Sensory transduction</keyword>
<protein>
    <recommendedName>
        <fullName evidence="10">Odorant receptor</fullName>
    </recommendedName>
</protein>
<evidence type="ECO:0000256" key="7">
    <source>
        <dbReference type="ARBA" id="ARBA00023136"/>
    </source>
</evidence>
<keyword evidence="2" id="KW-1003">Cell membrane</keyword>
<evidence type="ECO:0000256" key="3">
    <source>
        <dbReference type="ARBA" id="ARBA00022606"/>
    </source>
</evidence>
<evidence type="ECO:0000256" key="10">
    <source>
        <dbReference type="RuleBase" id="RU351113"/>
    </source>
</evidence>
<keyword evidence="7 10" id="KW-0472">Membrane</keyword>
<feature type="transmembrane region" description="Helical" evidence="10">
    <location>
        <begin position="125"/>
        <end position="150"/>
    </location>
</feature>
<dbReference type="GO" id="GO:0005886">
    <property type="term" value="C:plasma membrane"/>
    <property type="evidence" value="ECO:0007669"/>
    <property type="project" value="UniProtKB-SubCell"/>
</dbReference>
<feature type="transmembrane region" description="Helical" evidence="10">
    <location>
        <begin position="69"/>
        <end position="91"/>
    </location>
</feature>
<dbReference type="GO" id="GO:0005549">
    <property type="term" value="F:odorant binding"/>
    <property type="evidence" value="ECO:0007669"/>
    <property type="project" value="InterPro"/>
</dbReference>
<evidence type="ECO:0000256" key="6">
    <source>
        <dbReference type="ARBA" id="ARBA00022989"/>
    </source>
</evidence>
<reference evidence="11" key="1">
    <citation type="submission" date="2020-12" db="EMBL/GenBank/DDBJ databases">
        <authorList>
            <person name="Wen X."/>
        </authorList>
    </citation>
    <scope>NUCLEOTIDE SEQUENCE</scope>
</reference>
<keyword evidence="8 10" id="KW-0675">Receptor</keyword>
<feature type="transmembrane region" description="Helical" evidence="10">
    <location>
        <begin position="31"/>
        <end position="57"/>
    </location>
</feature>
<evidence type="ECO:0000256" key="2">
    <source>
        <dbReference type="ARBA" id="ARBA00022475"/>
    </source>
</evidence>
<keyword evidence="5 10" id="KW-0552">Olfaction</keyword>
<comment type="caution">
    <text evidence="10">Lacks conserved residue(s) required for the propagation of feature annotation.</text>
</comment>
<evidence type="ECO:0000256" key="5">
    <source>
        <dbReference type="ARBA" id="ARBA00022725"/>
    </source>
</evidence>
<dbReference type="PANTHER" id="PTHR21137">
    <property type="entry name" value="ODORANT RECEPTOR"/>
    <property type="match status" value="1"/>
</dbReference>
<keyword evidence="6 10" id="KW-1133">Transmembrane helix</keyword>
<evidence type="ECO:0000256" key="8">
    <source>
        <dbReference type="ARBA" id="ARBA00023170"/>
    </source>
</evidence>
<comment type="similarity">
    <text evidence="10">Belongs to the insect chemoreceptor superfamily. Heteromeric odorant receptor channel (TC 1.A.69) family.</text>
</comment>
<name>A0A8F4MWT7_EUCSC</name>
<dbReference type="Pfam" id="PF02949">
    <property type="entry name" value="7tm_6"/>
    <property type="match status" value="1"/>
</dbReference>
<evidence type="ECO:0000256" key="1">
    <source>
        <dbReference type="ARBA" id="ARBA00004651"/>
    </source>
</evidence>
<keyword evidence="9 10" id="KW-0807">Transducer</keyword>
<dbReference type="GO" id="GO:0007165">
    <property type="term" value="P:signal transduction"/>
    <property type="evidence" value="ECO:0007669"/>
    <property type="project" value="UniProtKB-KW"/>
</dbReference>
<proteinExistence type="evidence at transcript level"/>
<feature type="transmembrane region" description="Helical" evidence="10">
    <location>
        <begin position="285"/>
        <end position="302"/>
    </location>
</feature>
<organism evidence="11">
    <name type="scientific">Eucryptorrhynchus scrobiculatus</name>
    <name type="common">Snout weevil</name>
    <name type="synonym">Eucryptorrhynchus chinensis</name>
    <dbReference type="NCBI Taxonomy" id="1552824"/>
    <lineage>
        <taxon>Eukaryota</taxon>
        <taxon>Metazoa</taxon>
        <taxon>Ecdysozoa</taxon>
        <taxon>Arthropoda</taxon>
        <taxon>Hexapoda</taxon>
        <taxon>Insecta</taxon>
        <taxon>Pterygota</taxon>
        <taxon>Neoptera</taxon>
        <taxon>Endopterygota</taxon>
        <taxon>Coleoptera</taxon>
        <taxon>Polyphaga</taxon>
        <taxon>Cucujiformia</taxon>
        <taxon>Curculionidae</taxon>
        <taxon>Cryptorhynchinae</taxon>
        <taxon>Eucryptorrhynchus</taxon>
    </lineage>
</organism>
<accession>A0A8F4MWT7</accession>
<evidence type="ECO:0000256" key="4">
    <source>
        <dbReference type="ARBA" id="ARBA00022692"/>
    </source>
</evidence>
<dbReference type="InterPro" id="IPR004117">
    <property type="entry name" value="7tm6_olfct_rcpt"/>
</dbReference>
<keyword evidence="4 10" id="KW-0812">Transmembrane</keyword>
<dbReference type="AlphaFoldDB" id="A0A8F4MWT7"/>
<evidence type="ECO:0000256" key="9">
    <source>
        <dbReference type="ARBA" id="ARBA00023224"/>
    </source>
</evidence>
<feature type="transmembrane region" description="Helical" evidence="10">
    <location>
        <begin position="253"/>
        <end position="273"/>
    </location>
</feature>
<sequence length="377" mass="43652">MNKSIYKISKYFMIIVGLWKIRLNISPTLKIIYSAYSCILQIMYFIFNLSLIIRAVQIVLKNTGDENKFGAISLAAVIWFINFRVLIYLIYGIPKMFISVIEQENDIFNSGNQEILTMYRKQCKFYTIISIYITLNTALATCAFVASHVINYSPDKNFMFELWFPFEIEPHVYAVYKFLMSQWGILFNSAVQCGMQSLIIFITSQFDILQINIRNVFTFERGKNVHCAVKKYIQKHQFLIKFVEDLNNSINSIILLEFLLDSVNLAAALLQIITAQSIIEITFSLVYFVLLLSQLFILAWSANEIYTQSFNVSNAIYESNWMDQSEPIKKTMLIMLMRAQKPLALTIGPFRPMNMEAGLMTVKGAYTYAGVMRQKYT</sequence>
<dbReference type="EMBL" id="MW419323">
    <property type="protein sequence ID" value="QXE93188.1"/>
    <property type="molecule type" value="mRNA"/>
</dbReference>
<comment type="subcellular location">
    <subcellularLocation>
        <location evidence="1 10">Cell membrane</location>
        <topology evidence="1 10">Multi-pass membrane protein</topology>
    </subcellularLocation>
</comment>
<dbReference type="PANTHER" id="PTHR21137:SF35">
    <property type="entry name" value="ODORANT RECEPTOR 19A-RELATED"/>
    <property type="match status" value="1"/>
</dbReference>
<dbReference type="GO" id="GO:0004984">
    <property type="term" value="F:olfactory receptor activity"/>
    <property type="evidence" value="ECO:0007669"/>
    <property type="project" value="InterPro"/>
</dbReference>